<dbReference type="RefSeq" id="WP_052377043.1">
    <property type="nucleotide sequence ID" value="NZ_CP003984.1"/>
</dbReference>
<dbReference type="Proteomes" id="UP000028680">
    <property type="component" value="Chromosome"/>
</dbReference>
<evidence type="ECO:0000256" key="2">
    <source>
        <dbReference type="ARBA" id="ARBA00007613"/>
    </source>
</evidence>
<gene>
    <name evidence="9" type="ORF">RCA23_c09680</name>
</gene>
<comment type="subcellular location">
    <subcellularLocation>
        <location evidence="1">Cell outer membrane</location>
    </subcellularLocation>
</comment>
<keyword evidence="3" id="KW-0813">Transport</keyword>
<name>A0AAN0RI33_9RHOB</name>
<organism evidence="9 10">
    <name type="scientific">Planktomarina temperata RCA23</name>
    <dbReference type="NCBI Taxonomy" id="666509"/>
    <lineage>
        <taxon>Bacteria</taxon>
        <taxon>Pseudomonadati</taxon>
        <taxon>Pseudomonadota</taxon>
        <taxon>Alphaproteobacteria</taxon>
        <taxon>Rhodobacterales</taxon>
        <taxon>Paracoccaceae</taxon>
        <taxon>Planktomarina</taxon>
    </lineage>
</organism>
<evidence type="ECO:0000256" key="1">
    <source>
        <dbReference type="ARBA" id="ARBA00004442"/>
    </source>
</evidence>
<evidence type="ECO:0000256" key="6">
    <source>
        <dbReference type="ARBA" id="ARBA00023136"/>
    </source>
</evidence>
<dbReference type="PANTHER" id="PTHR30026">
    <property type="entry name" value="OUTER MEMBRANE PROTEIN TOLC"/>
    <property type="match status" value="1"/>
</dbReference>
<reference evidence="9 10" key="1">
    <citation type="journal article" date="2014" name="ISME J.">
        <title>Adaptation of an abundant Roseobacter RCA organism to pelagic systems revealed by genomic and transcriptomic analyses.</title>
        <authorList>
            <person name="Voget S."/>
            <person name="Wemheuer B."/>
            <person name="Brinkhoff T."/>
            <person name="Vollmers J."/>
            <person name="Dietrich S."/>
            <person name="Giebel H.A."/>
            <person name="Beardsley C."/>
            <person name="Sardemann C."/>
            <person name="Bakenhus I."/>
            <person name="Billerbeck S."/>
            <person name="Daniel R."/>
            <person name="Simon M."/>
        </authorList>
    </citation>
    <scope>NUCLEOTIDE SEQUENCE [LARGE SCALE GENOMIC DNA]</scope>
    <source>
        <strain evidence="9 10">RCA23</strain>
    </source>
</reference>
<evidence type="ECO:0000256" key="4">
    <source>
        <dbReference type="ARBA" id="ARBA00022452"/>
    </source>
</evidence>
<dbReference type="GO" id="GO:1990281">
    <property type="term" value="C:efflux pump complex"/>
    <property type="evidence" value="ECO:0007669"/>
    <property type="project" value="TreeGrafter"/>
</dbReference>
<dbReference type="GO" id="GO:0015562">
    <property type="term" value="F:efflux transmembrane transporter activity"/>
    <property type="evidence" value="ECO:0007669"/>
    <property type="project" value="InterPro"/>
</dbReference>
<dbReference type="InterPro" id="IPR003423">
    <property type="entry name" value="OMP_efflux"/>
</dbReference>
<dbReference type="SUPFAM" id="SSF56954">
    <property type="entry name" value="Outer membrane efflux proteins (OEP)"/>
    <property type="match status" value="1"/>
</dbReference>
<keyword evidence="5" id="KW-0812">Transmembrane</keyword>
<dbReference type="Gene3D" id="1.20.1600.10">
    <property type="entry name" value="Outer membrane efflux proteins (OEP)"/>
    <property type="match status" value="1"/>
</dbReference>
<accession>A0AAN0RI33</accession>
<keyword evidence="4" id="KW-1134">Transmembrane beta strand</keyword>
<feature type="chain" id="PRO_5042885825" evidence="8">
    <location>
        <begin position="25"/>
        <end position="454"/>
    </location>
</feature>
<keyword evidence="10" id="KW-1185">Reference proteome</keyword>
<dbReference type="PANTHER" id="PTHR30026:SF22">
    <property type="entry name" value="OUTER MEMBRANE EFFLUX PROTEIN"/>
    <property type="match status" value="1"/>
</dbReference>
<dbReference type="InterPro" id="IPR010130">
    <property type="entry name" value="T1SS_OMP_TolC"/>
</dbReference>
<dbReference type="AlphaFoldDB" id="A0AAN0RI33"/>
<keyword evidence="8" id="KW-0732">Signal</keyword>
<dbReference type="GO" id="GO:0015288">
    <property type="term" value="F:porin activity"/>
    <property type="evidence" value="ECO:0007669"/>
    <property type="project" value="TreeGrafter"/>
</dbReference>
<evidence type="ECO:0000313" key="10">
    <source>
        <dbReference type="Proteomes" id="UP000028680"/>
    </source>
</evidence>
<dbReference type="InterPro" id="IPR051906">
    <property type="entry name" value="TolC-like"/>
</dbReference>
<keyword evidence="6" id="KW-0472">Membrane</keyword>
<keyword evidence="7" id="KW-0998">Cell outer membrane</keyword>
<evidence type="ECO:0000256" key="8">
    <source>
        <dbReference type="SAM" id="SignalP"/>
    </source>
</evidence>
<dbReference type="KEGG" id="ptp:RCA23_c09680"/>
<proteinExistence type="inferred from homology"/>
<evidence type="ECO:0000256" key="3">
    <source>
        <dbReference type="ARBA" id="ARBA00022448"/>
    </source>
</evidence>
<dbReference type="GO" id="GO:0009279">
    <property type="term" value="C:cell outer membrane"/>
    <property type="evidence" value="ECO:0007669"/>
    <property type="project" value="UniProtKB-SubCell"/>
</dbReference>
<dbReference type="EMBL" id="CP003984">
    <property type="protein sequence ID" value="AII86522.1"/>
    <property type="molecule type" value="Genomic_DNA"/>
</dbReference>
<comment type="similarity">
    <text evidence="2">Belongs to the outer membrane factor (OMF) (TC 1.B.17) family.</text>
</comment>
<protein>
    <submittedName>
        <fullName evidence="9">Outer membrane efflux protein</fullName>
    </submittedName>
</protein>
<evidence type="ECO:0000313" key="9">
    <source>
        <dbReference type="EMBL" id="AII86522.1"/>
    </source>
</evidence>
<evidence type="ECO:0000256" key="7">
    <source>
        <dbReference type="ARBA" id="ARBA00023237"/>
    </source>
</evidence>
<evidence type="ECO:0000256" key="5">
    <source>
        <dbReference type="ARBA" id="ARBA00022692"/>
    </source>
</evidence>
<feature type="signal peptide" evidence="8">
    <location>
        <begin position="1"/>
        <end position="24"/>
    </location>
</feature>
<dbReference type="NCBIfam" id="TIGR01844">
    <property type="entry name" value="type_I_sec_TolC"/>
    <property type="match status" value="1"/>
</dbReference>
<dbReference type="Pfam" id="PF02321">
    <property type="entry name" value="OEP"/>
    <property type="match status" value="2"/>
</dbReference>
<sequence length="454" mass="48565">MFGRKFTEFSCAAILILATPNLTAAESLRDSLRNAYQNSGLLVQNRALLRAADEKVAGAVAALRPVISWSSKFSHSYNDVANSDSVTTSLNAKWLLYDFGSSDLQTDALEKTVLATRESLVSIEQNVLLRAVTAHMNYRRSVEFVSLRSANVELIEQELRAAQDRFEVGEVTRTDVALAEARLASARAALAGAQGDLAKAAAEYHAVVGRKPGDLVTPSSLPKLPKDASAAIATARAHHPNLKRVQYEVAAAELALKVAQQAYRPKFEAGAGLSNVDLDSSLTRNLSLTVSGPVYSSGAIASASRAAMAQRDAKRAGLHVAGLEVEQEVRNAFVVLEVARAKGTATDRQIEAASVAFRGVREEASLGARTTLDVLNAEQELLDARVSRISTRIDEQIASYSLLAAMGKLTATELDLGVKTYDPAEYYNLVKSAPRAKSKQGAALDRVLQGLAGN</sequence>